<evidence type="ECO:0000256" key="2">
    <source>
        <dbReference type="ARBA" id="ARBA00022679"/>
    </source>
</evidence>
<keyword evidence="2" id="KW-0808">Transferase</keyword>
<comment type="similarity">
    <text evidence="1">Belongs to the transferase hexapeptide repeat family.</text>
</comment>
<evidence type="ECO:0000313" key="5">
    <source>
        <dbReference type="Proteomes" id="UP000320443"/>
    </source>
</evidence>
<accession>A0A553G4Q5</accession>
<gene>
    <name evidence="4" type="ORF">FNY97_00895</name>
</gene>
<dbReference type="Proteomes" id="UP000320443">
    <property type="component" value="Unassembled WGS sequence"/>
</dbReference>
<dbReference type="InterPro" id="IPR024688">
    <property type="entry name" value="Mac_dom"/>
</dbReference>
<comment type="caution">
    <text evidence="4">The sequence shown here is derived from an EMBL/GenBank/DDBJ whole genome shotgun (WGS) entry which is preliminary data.</text>
</comment>
<dbReference type="AlphaFoldDB" id="A0A553G4Q5"/>
<dbReference type="EMBL" id="VKDK01000001">
    <property type="protein sequence ID" value="TRX64475.1"/>
    <property type="molecule type" value="Genomic_DNA"/>
</dbReference>
<dbReference type="SUPFAM" id="SSF51161">
    <property type="entry name" value="Trimeric LpxA-like enzymes"/>
    <property type="match status" value="1"/>
</dbReference>
<evidence type="ECO:0000259" key="3">
    <source>
        <dbReference type="SMART" id="SM01266"/>
    </source>
</evidence>
<dbReference type="InterPro" id="IPR051159">
    <property type="entry name" value="Hexapeptide_acetyltransf"/>
</dbReference>
<dbReference type="PANTHER" id="PTHR23416">
    <property type="entry name" value="SIALIC ACID SYNTHASE-RELATED"/>
    <property type="match status" value="1"/>
</dbReference>
<dbReference type="PANTHER" id="PTHR23416:SF23">
    <property type="entry name" value="ACETYLTRANSFERASE C18B11.09C-RELATED"/>
    <property type="match status" value="1"/>
</dbReference>
<name>A0A553G4Q5_9CORY</name>
<protein>
    <submittedName>
        <fullName evidence="4">Sugar O-acetyltransferase</fullName>
    </submittedName>
</protein>
<dbReference type="SMART" id="SM01266">
    <property type="entry name" value="Mac"/>
    <property type="match status" value="1"/>
</dbReference>
<evidence type="ECO:0000313" key="4">
    <source>
        <dbReference type="EMBL" id="TRX64475.1"/>
    </source>
</evidence>
<dbReference type="GO" id="GO:0008374">
    <property type="term" value="F:O-acyltransferase activity"/>
    <property type="evidence" value="ECO:0007669"/>
    <property type="project" value="TreeGrafter"/>
</dbReference>
<keyword evidence="5" id="KW-1185">Reference proteome</keyword>
<proteinExistence type="inferred from homology"/>
<reference evidence="4 5" key="1">
    <citation type="submission" date="2019-07" db="EMBL/GenBank/DDBJ databases">
        <title>Draft genome of C. aurimucosum strain 2274.</title>
        <authorList>
            <person name="Pacheco L.G.C."/>
            <person name="Aguiar E.R.G.R."/>
            <person name="Santos C.S."/>
            <person name="Rocha D.J.P.G."/>
            <person name="Sant'Anna L.O."/>
            <person name="Mattos-Guaraldi A.L."/>
            <person name="Santos L.S."/>
        </authorList>
    </citation>
    <scope>NUCLEOTIDE SEQUENCE [LARGE SCALE GENOMIC DNA]</scope>
    <source>
        <strain evidence="4 5">2274</strain>
    </source>
</reference>
<dbReference type="Pfam" id="PF12464">
    <property type="entry name" value="Mac"/>
    <property type="match status" value="1"/>
</dbReference>
<dbReference type="GO" id="GO:0016407">
    <property type="term" value="F:acetyltransferase activity"/>
    <property type="evidence" value="ECO:0007669"/>
    <property type="project" value="InterPro"/>
</dbReference>
<dbReference type="InterPro" id="IPR001451">
    <property type="entry name" value="Hexapep"/>
</dbReference>
<dbReference type="GO" id="GO:0005829">
    <property type="term" value="C:cytosol"/>
    <property type="evidence" value="ECO:0007669"/>
    <property type="project" value="TreeGrafter"/>
</dbReference>
<dbReference type="Gene3D" id="2.160.10.10">
    <property type="entry name" value="Hexapeptide repeat proteins"/>
    <property type="match status" value="1"/>
</dbReference>
<dbReference type="InterPro" id="IPR011004">
    <property type="entry name" value="Trimer_LpxA-like_sf"/>
</dbReference>
<dbReference type="Pfam" id="PF14602">
    <property type="entry name" value="Hexapep_2"/>
    <property type="match status" value="2"/>
</dbReference>
<evidence type="ECO:0000256" key="1">
    <source>
        <dbReference type="ARBA" id="ARBA00007274"/>
    </source>
</evidence>
<sequence>MADMHHPDEGSFERMTSGQWFMPGANEEVSAEHRRGFLLVKELNELHNTNPERAKEILRELLSPESEVPGLHTPLNVEYGCNVTIGKDVFINFGATILAQAPVTLGDRVMIGPNCSLITVGHPVNDHEMRAEGWEIAKPISVGRNTWFGANVTVLPGVTIGEDCVVGANTLVTTDIPDRSLVLGQPGRVVRTLEDNEDRWERQDLDV</sequence>
<organism evidence="4 5">
    <name type="scientific">Corynebacterium hiratae</name>
    <dbReference type="NCBI Taxonomy" id="3139423"/>
    <lineage>
        <taxon>Bacteria</taxon>
        <taxon>Bacillati</taxon>
        <taxon>Actinomycetota</taxon>
        <taxon>Actinomycetes</taxon>
        <taxon>Mycobacteriales</taxon>
        <taxon>Corynebacteriaceae</taxon>
        <taxon>Corynebacterium</taxon>
    </lineage>
</organism>
<dbReference type="CDD" id="cd03357">
    <property type="entry name" value="LbH_MAT_GAT"/>
    <property type="match status" value="1"/>
</dbReference>
<feature type="domain" description="Maltose/galactoside acetyltransferase" evidence="3">
    <location>
        <begin position="12"/>
        <end position="65"/>
    </location>
</feature>